<evidence type="ECO:0000313" key="3">
    <source>
        <dbReference type="EMBL" id="SQC85685.1"/>
    </source>
</evidence>
<dbReference type="EMBL" id="UAWO01000012">
    <property type="protein sequence ID" value="SQC85685.1"/>
    <property type="molecule type" value="Genomic_DNA"/>
</dbReference>
<keyword evidence="2" id="KW-0614">Plasmid</keyword>
<accession>A0A140GPQ6</accession>
<reference evidence="3 5" key="2">
    <citation type="submission" date="2018-06" db="EMBL/GenBank/DDBJ databases">
        <authorList>
            <consortium name="Pathogen Informatics"/>
            <person name="Doyle S."/>
        </authorList>
    </citation>
    <scope>NUCLEOTIDE SEQUENCE [LARGE SCALE GENOMIC DNA]</scope>
    <source>
        <strain evidence="3 5">NCTC8081</strain>
    </source>
</reference>
<dbReference type="Proteomes" id="UP000070260">
    <property type="component" value="Plasmid pJFP838E"/>
</dbReference>
<protein>
    <submittedName>
        <fullName evidence="2">Putative bacteriocin</fullName>
    </submittedName>
</protein>
<reference evidence="2 4" key="1">
    <citation type="journal article" date="2016" name="PLoS ONE">
        <title>Plasmid Characterization and Chromosome Analysis of Two netF+ Clostridium perfringens Isolates Associated with Foal and Canine Necrotizing Enteritis.</title>
        <authorList>
            <person name="Mehdizadeh Gohari I."/>
            <person name="Kropinski A.M."/>
            <person name="Weese S.J."/>
            <person name="Parreira V.R."/>
            <person name="Whitehead A.E."/>
            <person name="Boerlin P."/>
            <person name="Prescott J.F."/>
        </authorList>
    </citation>
    <scope>NUCLEOTIDE SEQUENCE [LARGE SCALE GENOMIC DNA]</scope>
    <source>
        <strain evidence="2 4">JP838</strain>
        <plasmid evidence="2">pJFP838E</plasmid>
        <plasmid evidence="4">Plasmid pJFP838E</plasmid>
    </source>
</reference>
<evidence type="ECO:0000313" key="2">
    <source>
        <dbReference type="EMBL" id="AMN30515.1"/>
    </source>
</evidence>
<proteinExistence type="predicted"/>
<geneLocation type="plasmid" evidence="2 4">
    <name>pJFP838E</name>
</geneLocation>
<name>A0A140GPQ6_CLOPF</name>
<dbReference type="RefSeq" id="WP_003450493.1">
    <property type="nucleotide sequence ID" value="NZ_CABPRN010000022.1"/>
</dbReference>
<feature type="transmembrane region" description="Helical" evidence="1">
    <location>
        <begin position="34"/>
        <end position="54"/>
    </location>
</feature>
<organism evidence="2 4">
    <name type="scientific">Clostridium perfringens</name>
    <dbReference type="NCBI Taxonomy" id="1502"/>
    <lineage>
        <taxon>Bacteria</taxon>
        <taxon>Bacillati</taxon>
        <taxon>Bacillota</taxon>
        <taxon>Clostridia</taxon>
        <taxon>Eubacteriales</taxon>
        <taxon>Clostridiaceae</taxon>
        <taxon>Clostridium</taxon>
    </lineage>
</organism>
<dbReference type="EMBL" id="CP013038">
    <property type="protein sequence ID" value="AMN30515.1"/>
    <property type="molecule type" value="Genomic_DNA"/>
</dbReference>
<evidence type="ECO:0000313" key="4">
    <source>
        <dbReference type="Proteomes" id="UP000070260"/>
    </source>
</evidence>
<keyword evidence="1" id="KW-0472">Membrane</keyword>
<sequence length="58" mass="5911">MSNLSTLEYTELVEINGGSITLTIMGVTFVGWKAVALISAGVTTLAGAAALGFYNGSK</sequence>
<evidence type="ECO:0000313" key="5">
    <source>
        <dbReference type="Proteomes" id="UP000250234"/>
    </source>
</evidence>
<dbReference type="Proteomes" id="UP000250234">
    <property type="component" value="Unassembled WGS sequence"/>
</dbReference>
<keyword evidence="1" id="KW-1133">Transmembrane helix</keyword>
<keyword evidence="1" id="KW-0812">Transmembrane</keyword>
<dbReference type="AlphaFoldDB" id="A0A140GPQ6"/>
<evidence type="ECO:0000256" key="1">
    <source>
        <dbReference type="SAM" id="Phobius"/>
    </source>
</evidence>
<gene>
    <name evidence="2" type="ORF">JFP838_pE0009</name>
    <name evidence="3" type="ORF">NCTC8081_03482</name>
</gene>
<dbReference type="PATRIC" id="fig|1502.176.peg.3296"/>